<feature type="transmembrane region" description="Helical" evidence="6">
    <location>
        <begin position="427"/>
        <end position="453"/>
    </location>
</feature>
<organism evidence="8 9">
    <name type="scientific">Momordica charantia</name>
    <name type="common">Bitter gourd</name>
    <name type="synonym">Balsam pear</name>
    <dbReference type="NCBI Taxonomy" id="3673"/>
    <lineage>
        <taxon>Eukaryota</taxon>
        <taxon>Viridiplantae</taxon>
        <taxon>Streptophyta</taxon>
        <taxon>Embryophyta</taxon>
        <taxon>Tracheophyta</taxon>
        <taxon>Spermatophyta</taxon>
        <taxon>Magnoliopsida</taxon>
        <taxon>eudicotyledons</taxon>
        <taxon>Gunneridae</taxon>
        <taxon>Pentapetalae</taxon>
        <taxon>rosids</taxon>
        <taxon>fabids</taxon>
        <taxon>Cucurbitales</taxon>
        <taxon>Cucurbitaceae</taxon>
        <taxon>Momordiceae</taxon>
        <taxon>Momordica</taxon>
    </lineage>
</organism>
<evidence type="ECO:0000259" key="7">
    <source>
        <dbReference type="Pfam" id="PF13515"/>
    </source>
</evidence>
<reference evidence="9" key="1">
    <citation type="submission" date="2025-08" db="UniProtKB">
        <authorList>
            <consortium name="RefSeq"/>
        </authorList>
    </citation>
    <scope>IDENTIFICATION</scope>
    <source>
        <strain evidence="9">OHB3-1</strain>
    </source>
</reference>
<dbReference type="GeneID" id="111012189"/>
<dbReference type="AlphaFoldDB" id="A0A6J1CLZ8"/>
<keyword evidence="8" id="KW-1185">Reference proteome</keyword>
<dbReference type="OrthoDB" id="68611at2759"/>
<feature type="transmembrane region" description="Helical" evidence="6">
    <location>
        <begin position="12"/>
        <end position="38"/>
    </location>
</feature>
<feature type="transmembrane region" description="Helical" evidence="6">
    <location>
        <begin position="121"/>
        <end position="139"/>
    </location>
</feature>
<protein>
    <submittedName>
        <fullName evidence="9">Uncharacterized protein LOC111012189</fullName>
    </submittedName>
</protein>
<sequence>MSDQSRQGRALWVTRLASAFRTALACSIVACATLYGPASLRHQVAFPAFSYLTAILIVTNATLGDAICGSCLALFATLQTVCPAMLVFWFIGPTKFSPVTTALTVALASVVVVLQRSTQLLAKRIALGQIVIIYVVGFIGGPHTDPLMHPIHVAATTAMGATASVCATLLPFPRLASLQVRDKRKAVVENAGERLKLLVKAFLTDDDRVAAASISKAQLLSSSAPKLLHSIKHYQESMQWERLPLKICGMRWSRNDESLQDLGMGLRGMELALSSTATPPSPWYQFQNELAMRDDDINALEKHVALALNQANNASLPSDDPINAVQIMPTHHNFFTFCLKLLHSKCQLKRPTKLEQQVHANYWRERLIMAALKLAVSLGAAVFLGLMYSDENGFWASLAVAISFTSDREPTFRAANVKVHGTMLGSVYGVLSFVVFPGCLAGRLLCLLPWFVFTTFLRHSTMYGSAGGVSAVVGALVVLGRTNYGSPTEFAFVRMVETFIGLSISIAADVIFQPTRASKLAKIQLTATLRALQNCIRPLSFGSSVEDLRALGIQVCELKKLIDEAEAEPNLWFLPFQSSCYGKLFDSLSKIVDFLALSTEAMDGLKQNLSMTTEDSWGKLVETLDGGLEKFKEVVNVSVTCYADVSSLKSLRVLEKEGEKNDICGDVEMGEPQKIGKDEIMEKENLIVCFLQHSAEVIVDQRGAGEDGKREAILSLRALAFCLSNLMREIDEIGEATRELIQWENPCSHVVDFNEISSKIGVSQK</sequence>
<evidence type="ECO:0000256" key="5">
    <source>
        <dbReference type="ARBA" id="ARBA00023136"/>
    </source>
</evidence>
<accession>A0A6J1CLZ8</accession>
<feature type="transmembrane region" description="Helical" evidence="6">
    <location>
        <begin position="491"/>
        <end position="512"/>
    </location>
</feature>
<evidence type="ECO:0000256" key="3">
    <source>
        <dbReference type="ARBA" id="ARBA00022692"/>
    </source>
</evidence>
<evidence type="ECO:0000313" key="8">
    <source>
        <dbReference type="Proteomes" id="UP000504603"/>
    </source>
</evidence>
<dbReference type="RefSeq" id="XP_022141933.1">
    <property type="nucleotide sequence ID" value="XM_022286241.1"/>
</dbReference>
<dbReference type="KEGG" id="mcha:111012189"/>
<keyword evidence="3 6" id="KW-0812">Transmembrane</keyword>
<dbReference type="GO" id="GO:0005886">
    <property type="term" value="C:plasma membrane"/>
    <property type="evidence" value="ECO:0007669"/>
    <property type="project" value="UniProtKB-SubCell"/>
</dbReference>
<keyword evidence="5 6" id="KW-0472">Membrane</keyword>
<comment type="subcellular location">
    <subcellularLocation>
        <location evidence="1">Cell membrane</location>
        <topology evidence="1">Multi-pass membrane protein</topology>
    </subcellularLocation>
</comment>
<name>A0A6J1CLZ8_MOMCH</name>
<evidence type="ECO:0000313" key="9">
    <source>
        <dbReference type="RefSeq" id="XP_022141933.1"/>
    </source>
</evidence>
<feature type="transmembrane region" description="Helical" evidence="6">
    <location>
        <begin position="367"/>
        <end position="388"/>
    </location>
</feature>
<dbReference type="Pfam" id="PF13515">
    <property type="entry name" value="FUSC_2"/>
    <property type="match status" value="1"/>
</dbReference>
<dbReference type="InterPro" id="IPR049453">
    <property type="entry name" value="Memb_transporter_dom"/>
</dbReference>
<gene>
    <name evidence="9" type="primary">LOC111012189</name>
</gene>
<keyword evidence="2" id="KW-1003">Cell membrane</keyword>
<feature type="transmembrane region" description="Helical" evidence="6">
    <location>
        <begin position="460"/>
        <end position="479"/>
    </location>
</feature>
<dbReference type="Proteomes" id="UP000504603">
    <property type="component" value="Unplaced"/>
</dbReference>
<keyword evidence="4 6" id="KW-1133">Transmembrane helix</keyword>
<evidence type="ECO:0000256" key="2">
    <source>
        <dbReference type="ARBA" id="ARBA00022475"/>
    </source>
</evidence>
<dbReference type="PANTHER" id="PTHR30509">
    <property type="entry name" value="P-HYDROXYBENZOIC ACID EFFLUX PUMP SUBUNIT-RELATED"/>
    <property type="match status" value="1"/>
</dbReference>
<evidence type="ECO:0000256" key="1">
    <source>
        <dbReference type="ARBA" id="ARBA00004651"/>
    </source>
</evidence>
<feature type="transmembrane region" description="Helical" evidence="6">
    <location>
        <begin position="44"/>
        <end position="63"/>
    </location>
</feature>
<dbReference type="PANTHER" id="PTHR30509:SF9">
    <property type="entry name" value="MULTIDRUG RESISTANCE PROTEIN MDTO"/>
    <property type="match status" value="1"/>
</dbReference>
<feature type="transmembrane region" description="Helical" evidence="6">
    <location>
        <begin position="70"/>
        <end position="90"/>
    </location>
</feature>
<feature type="transmembrane region" description="Helical" evidence="6">
    <location>
        <begin position="151"/>
        <end position="172"/>
    </location>
</feature>
<feature type="domain" description="Integral membrane bound transporter" evidence="7">
    <location>
        <begin position="381"/>
        <end position="507"/>
    </location>
</feature>
<evidence type="ECO:0000256" key="6">
    <source>
        <dbReference type="SAM" id="Phobius"/>
    </source>
</evidence>
<proteinExistence type="predicted"/>
<feature type="transmembrane region" description="Helical" evidence="6">
    <location>
        <begin position="96"/>
        <end position="114"/>
    </location>
</feature>
<evidence type="ECO:0000256" key="4">
    <source>
        <dbReference type="ARBA" id="ARBA00022989"/>
    </source>
</evidence>